<organism evidence="6 7">
    <name type="scientific">Candidatus Barnesiella excrementipullorum</name>
    <dbReference type="NCBI Taxonomy" id="2838479"/>
    <lineage>
        <taxon>Bacteria</taxon>
        <taxon>Pseudomonadati</taxon>
        <taxon>Bacteroidota</taxon>
        <taxon>Bacteroidia</taxon>
        <taxon>Bacteroidales</taxon>
        <taxon>Barnesiellaceae</taxon>
        <taxon>Barnesiella</taxon>
    </lineage>
</organism>
<dbReference type="InterPro" id="IPR017867">
    <property type="entry name" value="Tyr_phospatase_low_mol_wt"/>
</dbReference>
<dbReference type="Pfam" id="PF01451">
    <property type="entry name" value="LMWPc"/>
    <property type="match status" value="1"/>
</dbReference>
<dbReference type="PANTHER" id="PTHR47439">
    <property type="entry name" value="LOW MOLECULAR WEIGHT PHOSPHOTYROSINE PROTEIN PHOSPHATASE-RELATED"/>
    <property type="match status" value="1"/>
</dbReference>
<evidence type="ECO:0000256" key="3">
    <source>
        <dbReference type="ARBA" id="ARBA00022912"/>
    </source>
</evidence>
<feature type="domain" description="Phosphotyrosine protein phosphatase I" evidence="5">
    <location>
        <begin position="15"/>
        <end position="164"/>
    </location>
</feature>
<sequence>MRKNEQLTPPEGKTTYILFVCLGNICRSPAAEGIMKHLVRQRGLEERYHIDSAGTYGGHAGDLPDRRMRAAAARRGYLLEHRAQRVTSDMVSRYDYIVAMDDHNYYDLCEIAPTPEDEKKICRMADYCRHYTASHIPDPYYEGAEGFEYVLNLLEDACEGMLDVIEASDK</sequence>
<evidence type="ECO:0000313" key="7">
    <source>
        <dbReference type="Proteomes" id="UP000824246"/>
    </source>
</evidence>
<dbReference type="PRINTS" id="PR00719">
    <property type="entry name" value="LMWPTPASE"/>
</dbReference>
<dbReference type="InterPro" id="IPR023485">
    <property type="entry name" value="Ptyr_pPase"/>
</dbReference>
<dbReference type="SMART" id="SM00226">
    <property type="entry name" value="LMWPc"/>
    <property type="match status" value="1"/>
</dbReference>
<reference evidence="6" key="2">
    <citation type="submission" date="2021-04" db="EMBL/GenBank/DDBJ databases">
        <authorList>
            <person name="Gilroy R."/>
        </authorList>
    </citation>
    <scope>NUCLEOTIDE SEQUENCE</scope>
    <source>
        <strain evidence="6">ChiHjej12B11-16260</strain>
    </source>
</reference>
<feature type="active site" evidence="4">
    <location>
        <position position="27"/>
    </location>
</feature>
<gene>
    <name evidence="6" type="ORF">H9982_07135</name>
</gene>
<dbReference type="InterPro" id="IPR036196">
    <property type="entry name" value="Ptyr_pPase_sf"/>
</dbReference>
<accession>A0A9D1VSC4</accession>
<evidence type="ECO:0000256" key="2">
    <source>
        <dbReference type="ARBA" id="ARBA00022801"/>
    </source>
</evidence>
<evidence type="ECO:0000313" key="6">
    <source>
        <dbReference type="EMBL" id="HIX45979.1"/>
    </source>
</evidence>
<feature type="active site" description="Nucleophile" evidence="4">
    <location>
        <position position="21"/>
    </location>
</feature>
<dbReference type="FunFam" id="3.40.50.2300:FF:000113">
    <property type="entry name" value="Low molecular weight protein-tyrosine-phosphatase"/>
    <property type="match status" value="1"/>
</dbReference>
<comment type="similarity">
    <text evidence="1">Belongs to the low molecular weight phosphotyrosine protein phosphatase family.</text>
</comment>
<dbReference type="SUPFAM" id="SSF52788">
    <property type="entry name" value="Phosphotyrosine protein phosphatases I"/>
    <property type="match status" value="1"/>
</dbReference>
<comment type="caution">
    <text evidence="6">The sequence shown here is derived from an EMBL/GenBank/DDBJ whole genome shotgun (WGS) entry which is preliminary data.</text>
</comment>
<dbReference type="Gene3D" id="3.40.50.2300">
    <property type="match status" value="1"/>
</dbReference>
<dbReference type="InterPro" id="IPR052995">
    <property type="entry name" value="LMW-PTP"/>
</dbReference>
<reference evidence="6" key="1">
    <citation type="journal article" date="2021" name="PeerJ">
        <title>Extensive microbial diversity within the chicken gut microbiome revealed by metagenomics and culture.</title>
        <authorList>
            <person name="Gilroy R."/>
            <person name="Ravi A."/>
            <person name="Getino M."/>
            <person name="Pursley I."/>
            <person name="Horton D.L."/>
            <person name="Alikhan N.F."/>
            <person name="Baker D."/>
            <person name="Gharbi K."/>
            <person name="Hall N."/>
            <person name="Watson M."/>
            <person name="Adriaenssens E.M."/>
            <person name="Foster-Nyarko E."/>
            <person name="Jarju S."/>
            <person name="Secka A."/>
            <person name="Antonio M."/>
            <person name="Oren A."/>
            <person name="Chaudhuri R.R."/>
            <person name="La Ragione R."/>
            <person name="Hildebrand F."/>
            <person name="Pallen M.J."/>
        </authorList>
    </citation>
    <scope>NUCLEOTIDE SEQUENCE</scope>
    <source>
        <strain evidence="6">ChiHjej12B11-16260</strain>
    </source>
</reference>
<dbReference type="Proteomes" id="UP000824246">
    <property type="component" value="Unassembled WGS sequence"/>
</dbReference>
<dbReference type="CDD" id="cd16343">
    <property type="entry name" value="LMWPTP"/>
    <property type="match status" value="1"/>
</dbReference>
<dbReference type="AlphaFoldDB" id="A0A9D1VSC4"/>
<evidence type="ECO:0000256" key="1">
    <source>
        <dbReference type="ARBA" id="ARBA00011063"/>
    </source>
</evidence>
<dbReference type="GO" id="GO:0004725">
    <property type="term" value="F:protein tyrosine phosphatase activity"/>
    <property type="evidence" value="ECO:0007669"/>
    <property type="project" value="InterPro"/>
</dbReference>
<dbReference type="EMBL" id="DXFB01000186">
    <property type="protein sequence ID" value="HIX45979.1"/>
    <property type="molecule type" value="Genomic_DNA"/>
</dbReference>
<evidence type="ECO:0000259" key="5">
    <source>
        <dbReference type="SMART" id="SM00226"/>
    </source>
</evidence>
<keyword evidence="3" id="KW-0904">Protein phosphatase</keyword>
<keyword evidence="2" id="KW-0378">Hydrolase</keyword>
<protein>
    <submittedName>
        <fullName evidence="6">Low molecular weight phosphotyrosine protein phosphatase</fullName>
    </submittedName>
</protein>
<feature type="active site" description="Proton donor" evidence="4">
    <location>
        <position position="138"/>
    </location>
</feature>
<name>A0A9D1VSC4_9BACT</name>
<evidence type="ECO:0000256" key="4">
    <source>
        <dbReference type="PIRSR" id="PIRSR617867-1"/>
    </source>
</evidence>
<proteinExistence type="inferred from homology"/>
<dbReference type="PANTHER" id="PTHR47439:SF1">
    <property type="entry name" value="ACID PHOSPHATASE"/>
    <property type="match status" value="1"/>
</dbReference>